<organism evidence="1">
    <name type="scientific">Amphora coffeiformis</name>
    <dbReference type="NCBI Taxonomy" id="265554"/>
    <lineage>
        <taxon>Eukaryota</taxon>
        <taxon>Sar</taxon>
        <taxon>Stramenopiles</taxon>
        <taxon>Ochrophyta</taxon>
        <taxon>Bacillariophyta</taxon>
        <taxon>Bacillariophyceae</taxon>
        <taxon>Bacillariophycidae</taxon>
        <taxon>Thalassiophysales</taxon>
        <taxon>Catenulaceae</taxon>
        <taxon>Amphora</taxon>
    </lineage>
</organism>
<reference evidence="1" key="1">
    <citation type="submission" date="2021-01" db="EMBL/GenBank/DDBJ databases">
        <authorList>
            <person name="Corre E."/>
            <person name="Pelletier E."/>
            <person name="Niang G."/>
            <person name="Scheremetjew M."/>
            <person name="Finn R."/>
            <person name="Kale V."/>
            <person name="Holt S."/>
            <person name="Cochrane G."/>
            <person name="Meng A."/>
            <person name="Brown T."/>
            <person name="Cohen L."/>
        </authorList>
    </citation>
    <scope>NUCLEOTIDE SEQUENCE</scope>
    <source>
        <strain evidence="1">CCMP127</strain>
    </source>
</reference>
<sequence length="251" mass="27886">MMLVPQHDDLYSFKSLILPPLYLSDSGVIDHSNKEMLLKEPLPLFCQKGPAADSDATVCSLSDSCASIGNTNTNTSSRRVAFKRDKYGRTIVTEHPSSLEELTPEDCEATWYKKSEYKYWKKYGKKLASVASDSKYGKDFEKTCKACSKAEDHTTDLVDRYSKIANSAARGLEILVAPHLVKSRKGTIKSVLKTQEKLPADMSYGERAELLRATSCILSQPTKAMARILGKGDANVARQCHREATLMCEDC</sequence>
<dbReference type="EMBL" id="HBIM01003144">
    <property type="protein sequence ID" value="CAE0404621.1"/>
    <property type="molecule type" value="Transcribed_RNA"/>
</dbReference>
<dbReference type="AlphaFoldDB" id="A0A7S3P3P7"/>
<gene>
    <name evidence="1" type="ORF">ACOF00016_LOCUS2727</name>
</gene>
<protein>
    <submittedName>
        <fullName evidence="1">Uncharacterized protein</fullName>
    </submittedName>
</protein>
<proteinExistence type="predicted"/>
<name>A0A7S3P3P7_9STRA</name>
<evidence type="ECO:0000313" key="1">
    <source>
        <dbReference type="EMBL" id="CAE0404621.1"/>
    </source>
</evidence>
<accession>A0A7S3P3P7</accession>